<accession>C5BS22</accession>
<protein>
    <submittedName>
        <fullName evidence="1">Histine kinase A domain protein</fullName>
    </submittedName>
</protein>
<organism evidence="1 2">
    <name type="scientific">Teredinibacter turnerae (strain ATCC 39867 / T7901)</name>
    <dbReference type="NCBI Taxonomy" id="377629"/>
    <lineage>
        <taxon>Bacteria</taxon>
        <taxon>Pseudomonadati</taxon>
        <taxon>Pseudomonadota</taxon>
        <taxon>Gammaproteobacteria</taxon>
        <taxon>Cellvibrionales</taxon>
        <taxon>Cellvibrionaceae</taxon>
        <taxon>Teredinibacter</taxon>
    </lineage>
</organism>
<dbReference type="SUPFAM" id="SSF47384">
    <property type="entry name" value="Homodimeric domain of signal transducing histidine kinase"/>
    <property type="match status" value="1"/>
</dbReference>
<keyword evidence="2" id="KW-1185">Reference proteome</keyword>
<evidence type="ECO:0000313" key="1">
    <source>
        <dbReference type="EMBL" id="ACR12226.1"/>
    </source>
</evidence>
<dbReference type="GO" id="GO:0000155">
    <property type="term" value="F:phosphorelay sensor kinase activity"/>
    <property type="evidence" value="ECO:0007669"/>
    <property type="project" value="InterPro"/>
</dbReference>
<dbReference type="InterPro" id="IPR036097">
    <property type="entry name" value="HisK_dim/P_sf"/>
</dbReference>
<name>C5BS22_TERTT</name>
<dbReference type="OrthoDB" id="5704732at2"/>
<proteinExistence type="predicted"/>
<dbReference type="Gene3D" id="1.10.287.130">
    <property type="match status" value="1"/>
</dbReference>
<keyword evidence="1" id="KW-0418">Kinase</keyword>
<dbReference type="AlphaFoldDB" id="C5BS22"/>
<dbReference type="EMBL" id="CP001614">
    <property type="protein sequence ID" value="ACR12226.1"/>
    <property type="molecule type" value="Genomic_DNA"/>
</dbReference>
<reference evidence="1 2" key="1">
    <citation type="journal article" date="2009" name="PLoS ONE">
        <title>The complete genome of Teredinibacter turnerae T7901: an intracellular endosymbiont of marine wood-boring bivalves (shipworms).</title>
        <authorList>
            <person name="Yang J.C."/>
            <person name="Madupu R."/>
            <person name="Durkin A.S."/>
            <person name="Ekborg N.A."/>
            <person name="Pedamallu C.S."/>
            <person name="Hostetler J.B."/>
            <person name="Radune D."/>
            <person name="Toms B.S."/>
            <person name="Henrissat B."/>
            <person name="Coutinho P.M."/>
            <person name="Schwarz S."/>
            <person name="Field L."/>
            <person name="Trindade-Silva A.E."/>
            <person name="Soares C.A.G."/>
            <person name="Elshahawi S."/>
            <person name="Hanora A."/>
            <person name="Schmidt E.W."/>
            <person name="Haygood M.G."/>
            <person name="Posfai J."/>
            <person name="Benner J."/>
            <person name="Madinger C."/>
            <person name="Nove J."/>
            <person name="Anton B."/>
            <person name="Chaudhary K."/>
            <person name="Foster J."/>
            <person name="Holman A."/>
            <person name="Kumar S."/>
            <person name="Lessard P.A."/>
            <person name="Luyten Y.A."/>
            <person name="Slatko B."/>
            <person name="Wood N."/>
            <person name="Wu B."/>
            <person name="Teplitski M."/>
            <person name="Mougous J.D."/>
            <person name="Ward N."/>
            <person name="Eisen J.A."/>
            <person name="Badger J.H."/>
            <person name="Distel D.L."/>
        </authorList>
    </citation>
    <scope>NUCLEOTIDE SEQUENCE [LARGE SCALE GENOMIC DNA]</scope>
    <source>
        <strain evidence="2">ATCC 39867 / T7901</strain>
    </source>
</reference>
<dbReference type="RefSeq" id="WP_015818338.1">
    <property type="nucleotide sequence ID" value="NC_012997.1"/>
</dbReference>
<dbReference type="HOGENOM" id="CLU_195200_0_0_6"/>
<gene>
    <name evidence="1" type="ordered locus">TERTU_3625</name>
</gene>
<evidence type="ECO:0000313" key="2">
    <source>
        <dbReference type="Proteomes" id="UP000009080"/>
    </source>
</evidence>
<keyword evidence="1" id="KW-0808">Transferase</keyword>
<dbReference type="STRING" id="377629.TERTU_3625"/>
<dbReference type="KEGG" id="ttu:TERTU_3625"/>
<sequence>MAEINTLIHEARNPLNNISMNAELGKIMAANAEGNSDKLIEIFTRIIGECQTCSQALTDLKNQLDNHNA</sequence>
<dbReference type="Proteomes" id="UP000009080">
    <property type="component" value="Chromosome"/>
</dbReference>
<dbReference type="eggNOG" id="ENOG5032KK8">
    <property type="taxonomic scope" value="Bacteria"/>
</dbReference>